<evidence type="ECO:0000313" key="8">
    <source>
        <dbReference type="EMBL" id="MBB4882877.1"/>
    </source>
</evidence>
<keyword evidence="6" id="KW-0472">Membrane</keyword>
<evidence type="ECO:0000256" key="1">
    <source>
        <dbReference type="ARBA" id="ARBA00004651"/>
    </source>
</evidence>
<evidence type="ECO:0000256" key="6">
    <source>
        <dbReference type="ARBA" id="ARBA00023136"/>
    </source>
</evidence>
<evidence type="ECO:0000256" key="2">
    <source>
        <dbReference type="ARBA" id="ARBA00022475"/>
    </source>
</evidence>
<evidence type="ECO:0000256" key="5">
    <source>
        <dbReference type="ARBA" id="ARBA00022989"/>
    </source>
</evidence>
<comment type="caution">
    <text evidence="8">The sequence shown here is derived from an EMBL/GenBank/DDBJ whole genome shotgun (WGS) entry which is preliminary data.</text>
</comment>
<dbReference type="GO" id="GO:0005886">
    <property type="term" value="C:plasma membrane"/>
    <property type="evidence" value="ECO:0007669"/>
    <property type="project" value="UniProtKB-SubCell"/>
</dbReference>
<dbReference type="AlphaFoldDB" id="A0A4Y8X4F4"/>
<protein>
    <submittedName>
        <fullName evidence="8">Uncharacterized protein</fullName>
    </submittedName>
</protein>
<keyword evidence="5" id="KW-1133">Transmembrane helix</keyword>
<dbReference type="PIRSF" id="PIRSF010361">
    <property type="entry name" value="UCP010361"/>
    <property type="match status" value="1"/>
</dbReference>
<sequence length="458" mass="50211">MSSRPRTAALRPTGRPSPRWIGLLIAVTAVAAVVALLTKQWCRLNGWAAPDVHVHMCYSDFAQLFPTRGLAEGYFPFYTPLPEEQWMEYPALLAVVAGVTSWLVPADGSLHERTVAYFDINAIGVTLCWMVTVAATAYTARGRAKDALLVAVAPGIILTSLLNWDLWAVMLAALALWAWSEDRPVLSGLLIGLGAAMKLYPLFFYGALLVLAVRTGRWRGFLAALGTGVAAWLAVNVPFMLTAFDQWSRFYTFSGDREVSFSSTWLALSWTGWSGSTFSTLQNGMFALCCAAIAYLGVAARHRPRVAQLCLLIVASFLIWGKVYSPQFVMWLIPLVVLANPRWRQFWIWQAVEVYHWGGVWMESARITSGGAFADGAWWITGWYASGIVAHVLALVWIMATVVRDILDPSRDPVRRAALADGVDPLPSGVAEDPGAGVFTGAEDRFLLPPAGRGLQRA</sequence>
<dbReference type="OrthoDB" id="3348156at2"/>
<keyword evidence="3" id="KW-0808">Transferase</keyword>
<accession>A0A4Y8X4F4</accession>
<comment type="similarity">
    <text evidence="7">Belongs to the glycosyltransferase 87 family.</text>
</comment>
<dbReference type="InterPro" id="IPR016570">
    <property type="entry name" value="UCP010361"/>
</dbReference>
<proteinExistence type="inferred from homology"/>
<dbReference type="Pfam" id="PF09594">
    <property type="entry name" value="GT87"/>
    <property type="match status" value="1"/>
</dbReference>
<evidence type="ECO:0000256" key="7">
    <source>
        <dbReference type="ARBA" id="ARBA00024033"/>
    </source>
</evidence>
<name>A0A4Y8X4F4_9MICC</name>
<dbReference type="EMBL" id="JACHMC010000001">
    <property type="protein sequence ID" value="MBB4882877.1"/>
    <property type="molecule type" value="Genomic_DNA"/>
</dbReference>
<evidence type="ECO:0000313" key="9">
    <source>
        <dbReference type="Proteomes" id="UP000560081"/>
    </source>
</evidence>
<keyword evidence="2" id="KW-1003">Cell membrane</keyword>
<reference evidence="8 9" key="1">
    <citation type="submission" date="2020-08" db="EMBL/GenBank/DDBJ databases">
        <title>Sequencing the genomes of 1000 actinobacteria strains.</title>
        <authorList>
            <person name="Klenk H.-P."/>
        </authorList>
    </citation>
    <scope>NUCLEOTIDE SEQUENCE [LARGE SCALE GENOMIC DNA]</scope>
    <source>
        <strain evidence="8 9">DSM 19079</strain>
    </source>
</reference>
<dbReference type="RefSeq" id="WP_135027959.1">
    <property type="nucleotide sequence ID" value="NZ_BMLA01000001.1"/>
</dbReference>
<dbReference type="Proteomes" id="UP000560081">
    <property type="component" value="Unassembled WGS sequence"/>
</dbReference>
<dbReference type="InterPro" id="IPR018584">
    <property type="entry name" value="GT87"/>
</dbReference>
<dbReference type="GO" id="GO:0016758">
    <property type="term" value="F:hexosyltransferase activity"/>
    <property type="evidence" value="ECO:0007669"/>
    <property type="project" value="InterPro"/>
</dbReference>
<gene>
    <name evidence="8" type="ORF">BJ976_001228</name>
</gene>
<comment type="subcellular location">
    <subcellularLocation>
        <location evidence="1">Cell membrane</location>
        <topology evidence="1">Multi-pass membrane protein</topology>
    </subcellularLocation>
</comment>
<evidence type="ECO:0000256" key="4">
    <source>
        <dbReference type="ARBA" id="ARBA00022692"/>
    </source>
</evidence>
<keyword evidence="4" id="KW-0812">Transmembrane</keyword>
<organism evidence="8 9">
    <name type="scientific">Micrococcus flavus</name>
    <dbReference type="NCBI Taxonomy" id="384602"/>
    <lineage>
        <taxon>Bacteria</taxon>
        <taxon>Bacillati</taxon>
        <taxon>Actinomycetota</taxon>
        <taxon>Actinomycetes</taxon>
        <taxon>Micrococcales</taxon>
        <taxon>Micrococcaceae</taxon>
        <taxon>Micrococcus</taxon>
    </lineage>
</organism>
<evidence type="ECO:0000256" key="3">
    <source>
        <dbReference type="ARBA" id="ARBA00022679"/>
    </source>
</evidence>
<keyword evidence="9" id="KW-1185">Reference proteome</keyword>